<evidence type="ECO:0000313" key="2">
    <source>
        <dbReference type="EMBL" id="GFO14207.1"/>
    </source>
</evidence>
<dbReference type="EMBL" id="BLXT01004533">
    <property type="protein sequence ID" value="GFO14207.1"/>
    <property type="molecule type" value="Genomic_DNA"/>
</dbReference>
<gene>
    <name evidence="2" type="ORF">PoB_004071200</name>
</gene>
<evidence type="ECO:0000313" key="3">
    <source>
        <dbReference type="Proteomes" id="UP000735302"/>
    </source>
</evidence>
<keyword evidence="3" id="KW-1185">Reference proteome</keyword>
<proteinExistence type="predicted"/>
<sequence>MTNSQIKTDLSEEVPSLVRTRWTVVLKRFQEHFSDINHRDVQHIEEIDQWLSPGLLLTSVATCIWSIESILSAEKASNTHADCPASSEADEANPVADSYNVGPGKNAVAVDTLDGSKGSLVLVTSKAKQSAPQKRMTLAIRSEIPKAK</sequence>
<evidence type="ECO:0000256" key="1">
    <source>
        <dbReference type="SAM" id="MobiDB-lite"/>
    </source>
</evidence>
<feature type="region of interest" description="Disordered" evidence="1">
    <location>
        <begin position="78"/>
        <end position="101"/>
    </location>
</feature>
<accession>A0AAV4B525</accession>
<dbReference type="Proteomes" id="UP000735302">
    <property type="component" value="Unassembled WGS sequence"/>
</dbReference>
<protein>
    <submittedName>
        <fullName evidence="2">Uncharacterized protein</fullName>
    </submittedName>
</protein>
<reference evidence="2 3" key="1">
    <citation type="journal article" date="2021" name="Elife">
        <title>Chloroplast acquisition without the gene transfer in kleptoplastic sea slugs, Plakobranchus ocellatus.</title>
        <authorList>
            <person name="Maeda T."/>
            <person name="Takahashi S."/>
            <person name="Yoshida T."/>
            <person name="Shimamura S."/>
            <person name="Takaki Y."/>
            <person name="Nagai Y."/>
            <person name="Toyoda A."/>
            <person name="Suzuki Y."/>
            <person name="Arimoto A."/>
            <person name="Ishii H."/>
            <person name="Satoh N."/>
            <person name="Nishiyama T."/>
            <person name="Hasebe M."/>
            <person name="Maruyama T."/>
            <person name="Minagawa J."/>
            <person name="Obokata J."/>
            <person name="Shigenobu S."/>
        </authorList>
    </citation>
    <scope>NUCLEOTIDE SEQUENCE [LARGE SCALE GENOMIC DNA]</scope>
</reference>
<organism evidence="2 3">
    <name type="scientific">Plakobranchus ocellatus</name>
    <dbReference type="NCBI Taxonomy" id="259542"/>
    <lineage>
        <taxon>Eukaryota</taxon>
        <taxon>Metazoa</taxon>
        <taxon>Spiralia</taxon>
        <taxon>Lophotrochozoa</taxon>
        <taxon>Mollusca</taxon>
        <taxon>Gastropoda</taxon>
        <taxon>Heterobranchia</taxon>
        <taxon>Euthyneura</taxon>
        <taxon>Panpulmonata</taxon>
        <taxon>Sacoglossa</taxon>
        <taxon>Placobranchoidea</taxon>
        <taxon>Plakobranchidae</taxon>
        <taxon>Plakobranchus</taxon>
    </lineage>
</organism>
<comment type="caution">
    <text evidence="2">The sequence shown here is derived from an EMBL/GenBank/DDBJ whole genome shotgun (WGS) entry which is preliminary data.</text>
</comment>
<dbReference type="AlphaFoldDB" id="A0AAV4B525"/>
<name>A0AAV4B525_9GAST</name>